<reference evidence="11 12" key="1">
    <citation type="submission" date="2018-07" db="EMBL/GenBank/DDBJ databases">
        <title>Venubactetium sediminum gen. nov., sp. nov., isolated from a marine solar saltern.</title>
        <authorList>
            <person name="Wang S."/>
        </authorList>
    </citation>
    <scope>NUCLEOTIDE SEQUENCE [LARGE SCALE GENOMIC DNA]</scope>
    <source>
        <strain evidence="11 12">WD2A32</strain>
    </source>
</reference>
<dbReference type="PROSITE" id="PS50928">
    <property type="entry name" value="ABC_TM1"/>
    <property type="match status" value="1"/>
</dbReference>
<dbReference type="CDD" id="cd06261">
    <property type="entry name" value="TM_PBP2"/>
    <property type="match status" value="1"/>
</dbReference>
<dbReference type="GO" id="GO:0022857">
    <property type="term" value="F:transmembrane transporter activity"/>
    <property type="evidence" value="ECO:0007669"/>
    <property type="project" value="InterPro"/>
</dbReference>
<dbReference type="NCBIfam" id="TIGR01726">
    <property type="entry name" value="HEQRo_perm_3TM"/>
    <property type="match status" value="1"/>
</dbReference>
<dbReference type="InterPro" id="IPR000515">
    <property type="entry name" value="MetI-like"/>
</dbReference>
<comment type="subcellular location">
    <subcellularLocation>
        <location evidence="1">Cell inner membrane</location>
        <topology evidence="1">Multi-pass membrane protein</topology>
    </subcellularLocation>
    <subcellularLocation>
        <location evidence="9">Cell membrane</location>
        <topology evidence="9">Multi-pass membrane protein</topology>
    </subcellularLocation>
</comment>
<feature type="transmembrane region" description="Helical" evidence="9">
    <location>
        <begin position="87"/>
        <end position="108"/>
    </location>
</feature>
<keyword evidence="12" id="KW-1185">Reference proteome</keyword>
<evidence type="ECO:0000256" key="6">
    <source>
        <dbReference type="ARBA" id="ARBA00022970"/>
    </source>
</evidence>
<dbReference type="SUPFAM" id="SSF161098">
    <property type="entry name" value="MetI-like"/>
    <property type="match status" value="1"/>
</dbReference>
<dbReference type="EMBL" id="QPMH01000012">
    <property type="protein sequence ID" value="RDD61468.1"/>
    <property type="molecule type" value="Genomic_DNA"/>
</dbReference>
<evidence type="ECO:0000313" key="12">
    <source>
        <dbReference type="Proteomes" id="UP000253941"/>
    </source>
</evidence>
<proteinExistence type="inferred from homology"/>
<dbReference type="InterPro" id="IPR035906">
    <property type="entry name" value="MetI-like_sf"/>
</dbReference>
<feature type="transmembrane region" description="Helical" evidence="9">
    <location>
        <begin position="6"/>
        <end position="29"/>
    </location>
</feature>
<comment type="caution">
    <text evidence="11">The sequence shown here is derived from an EMBL/GenBank/DDBJ whole genome shotgun (WGS) entry which is preliminary data.</text>
</comment>
<evidence type="ECO:0000313" key="11">
    <source>
        <dbReference type="EMBL" id="RDD61468.1"/>
    </source>
</evidence>
<gene>
    <name evidence="11" type="ORF">DRB17_13100</name>
</gene>
<dbReference type="Proteomes" id="UP000253941">
    <property type="component" value="Unassembled WGS sequence"/>
</dbReference>
<sequence length="218" mass="24729">MVRGFFNTIYLSLICLALSVVIGLVGAWLQGSPLKWTRRIVQGYIQLFRNTPPLVQMYFFFFALGSLMPRMENEYGIMEPVLSNWHWAIISLSFFAGAFNVEIFRSGIEAVPRSTVEAAESLGYTRLKTYIYVVLPLAFRVCLPALNNNLVNLVKTTTLAYAIAVPEMLYVANQIWSDSVNVPEMMTFLLLAYVVLVGLLVHVMNRWERAMRLPGYGV</sequence>
<protein>
    <submittedName>
        <fullName evidence="11">Amino acid ABC transporter permease</fullName>
    </submittedName>
</protein>
<keyword evidence="4" id="KW-1003">Cell membrane</keyword>
<evidence type="ECO:0000256" key="2">
    <source>
        <dbReference type="ARBA" id="ARBA00010072"/>
    </source>
</evidence>
<keyword evidence="7 9" id="KW-1133">Transmembrane helix</keyword>
<dbReference type="PANTHER" id="PTHR30614">
    <property type="entry name" value="MEMBRANE COMPONENT OF AMINO ACID ABC TRANSPORTER"/>
    <property type="match status" value="1"/>
</dbReference>
<dbReference type="Gene3D" id="1.10.3720.10">
    <property type="entry name" value="MetI-like"/>
    <property type="match status" value="1"/>
</dbReference>
<keyword evidence="6" id="KW-0029">Amino-acid transport</keyword>
<evidence type="ECO:0000259" key="10">
    <source>
        <dbReference type="PROSITE" id="PS50928"/>
    </source>
</evidence>
<evidence type="ECO:0000256" key="9">
    <source>
        <dbReference type="RuleBase" id="RU363032"/>
    </source>
</evidence>
<accession>A0A369T868</accession>
<keyword evidence="8 9" id="KW-0472">Membrane</keyword>
<evidence type="ECO:0000256" key="7">
    <source>
        <dbReference type="ARBA" id="ARBA00022989"/>
    </source>
</evidence>
<evidence type="ECO:0000256" key="5">
    <source>
        <dbReference type="ARBA" id="ARBA00022692"/>
    </source>
</evidence>
<dbReference type="Pfam" id="PF00528">
    <property type="entry name" value="BPD_transp_1"/>
    <property type="match status" value="1"/>
</dbReference>
<feature type="transmembrane region" description="Helical" evidence="9">
    <location>
        <begin position="50"/>
        <end position="67"/>
    </location>
</feature>
<feature type="domain" description="ABC transmembrane type-1" evidence="10">
    <location>
        <begin position="5"/>
        <end position="201"/>
    </location>
</feature>
<keyword evidence="3 9" id="KW-0813">Transport</keyword>
<dbReference type="GO" id="GO:0006865">
    <property type="term" value="P:amino acid transport"/>
    <property type="evidence" value="ECO:0007669"/>
    <property type="project" value="UniProtKB-KW"/>
</dbReference>
<dbReference type="InterPro" id="IPR043429">
    <property type="entry name" value="ArtM/GltK/GlnP/TcyL/YhdX-like"/>
</dbReference>
<evidence type="ECO:0000256" key="1">
    <source>
        <dbReference type="ARBA" id="ARBA00004429"/>
    </source>
</evidence>
<organism evidence="11 12">
    <name type="scientific">Ferruginivarius sediminum</name>
    <dbReference type="NCBI Taxonomy" id="2661937"/>
    <lineage>
        <taxon>Bacteria</taxon>
        <taxon>Pseudomonadati</taxon>
        <taxon>Pseudomonadota</taxon>
        <taxon>Alphaproteobacteria</taxon>
        <taxon>Rhodospirillales</taxon>
        <taxon>Rhodospirillaceae</taxon>
        <taxon>Ferruginivarius</taxon>
    </lineage>
</organism>
<dbReference type="AlphaFoldDB" id="A0A369T868"/>
<dbReference type="InterPro" id="IPR010065">
    <property type="entry name" value="AA_ABC_transptr_permease_3TM"/>
</dbReference>
<evidence type="ECO:0000256" key="4">
    <source>
        <dbReference type="ARBA" id="ARBA00022475"/>
    </source>
</evidence>
<dbReference type="GO" id="GO:0043190">
    <property type="term" value="C:ATP-binding cassette (ABC) transporter complex"/>
    <property type="evidence" value="ECO:0007669"/>
    <property type="project" value="InterPro"/>
</dbReference>
<evidence type="ECO:0000256" key="3">
    <source>
        <dbReference type="ARBA" id="ARBA00022448"/>
    </source>
</evidence>
<feature type="transmembrane region" description="Helical" evidence="9">
    <location>
        <begin position="185"/>
        <end position="204"/>
    </location>
</feature>
<keyword evidence="5 9" id="KW-0812">Transmembrane</keyword>
<evidence type="ECO:0000256" key="8">
    <source>
        <dbReference type="ARBA" id="ARBA00023136"/>
    </source>
</evidence>
<comment type="similarity">
    <text evidence="2">Belongs to the binding-protein-dependent transport system permease family. HisMQ subfamily.</text>
</comment>
<name>A0A369T868_9PROT</name>
<dbReference type="PANTHER" id="PTHR30614:SF37">
    <property type="entry name" value="AMINO-ACID ABC TRANSPORTER PERMEASE PROTEIN YHDX-RELATED"/>
    <property type="match status" value="1"/>
</dbReference>